<keyword evidence="3" id="KW-1185">Reference proteome</keyword>
<protein>
    <submittedName>
        <fullName evidence="2">Uncharacterized protein</fullName>
    </submittedName>
</protein>
<dbReference type="Proteomes" id="UP000017836">
    <property type="component" value="Unassembled WGS sequence"/>
</dbReference>
<reference evidence="3" key="1">
    <citation type="journal article" date="2013" name="Science">
        <title>The Amborella genome and the evolution of flowering plants.</title>
        <authorList>
            <consortium name="Amborella Genome Project"/>
        </authorList>
    </citation>
    <scope>NUCLEOTIDE SEQUENCE [LARGE SCALE GENOMIC DNA]</scope>
</reference>
<gene>
    <name evidence="2" type="ORF">AMTR_s00097p00111930</name>
</gene>
<dbReference type="AlphaFoldDB" id="W1P463"/>
<evidence type="ECO:0000256" key="1">
    <source>
        <dbReference type="SAM" id="Phobius"/>
    </source>
</evidence>
<name>W1P463_AMBTC</name>
<dbReference type="HOGENOM" id="CLU_1919913_0_0_1"/>
<dbReference type="Gramene" id="ERN01740">
    <property type="protein sequence ID" value="ERN01740"/>
    <property type="gene ID" value="AMTR_s00097p00111930"/>
</dbReference>
<keyword evidence="1" id="KW-0472">Membrane</keyword>
<organism evidence="2 3">
    <name type="scientific">Amborella trichopoda</name>
    <dbReference type="NCBI Taxonomy" id="13333"/>
    <lineage>
        <taxon>Eukaryota</taxon>
        <taxon>Viridiplantae</taxon>
        <taxon>Streptophyta</taxon>
        <taxon>Embryophyta</taxon>
        <taxon>Tracheophyta</taxon>
        <taxon>Spermatophyta</taxon>
        <taxon>Magnoliopsida</taxon>
        <taxon>Amborellales</taxon>
        <taxon>Amborellaceae</taxon>
        <taxon>Amborella</taxon>
    </lineage>
</organism>
<evidence type="ECO:0000313" key="3">
    <source>
        <dbReference type="Proteomes" id="UP000017836"/>
    </source>
</evidence>
<sequence>MNPRAAATCSLIFSPSLSSLLCYAQNCNKFVAPSLFSLLHMNPGAAAAYGLVFLPLSLLSFAVHGTTTNLWPRLSLCASLLPRHTRSRHNVYPHFFSCASHCTTPGAATPCGPDSLWPHPFVAPFCSLSRLP</sequence>
<accession>W1P463</accession>
<feature type="transmembrane region" description="Helical" evidence="1">
    <location>
        <begin position="48"/>
        <end position="66"/>
    </location>
</feature>
<evidence type="ECO:0000313" key="2">
    <source>
        <dbReference type="EMBL" id="ERN01740.1"/>
    </source>
</evidence>
<keyword evidence="1" id="KW-0812">Transmembrane</keyword>
<dbReference type="EMBL" id="KI394743">
    <property type="protein sequence ID" value="ERN01740.1"/>
    <property type="molecule type" value="Genomic_DNA"/>
</dbReference>
<proteinExistence type="predicted"/>
<keyword evidence="1" id="KW-1133">Transmembrane helix</keyword>